<reference evidence="1" key="1">
    <citation type="journal article" date="2018" name="Proc. Natl. Acad. Sci. U.S.A.">
        <title>Viral discovery and diversity in trypanosomatid protozoa with a focus on relatives of the human parasite Leishmania.</title>
        <authorList>
            <person name="Grybchuk D."/>
            <person name="Akopyants N.S."/>
            <person name="Kostygov A.Y."/>
            <person name="Konovalovas A."/>
            <person name="Lye L.F."/>
            <person name="Dobson D.E."/>
            <person name="Zangger H."/>
            <person name="Fasel N."/>
            <person name="Butenko A."/>
            <person name="Frolov A.O."/>
            <person name="Votypka J."/>
            <person name="d'Avila-Levy C.M."/>
            <person name="Kulich P."/>
            <person name="Moravcova J."/>
            <person name="Plevka P."/>
            <person name="Rogozin I.B."/>
            <person name="Serva S."/>
            <person name="Lukes J."/>
            <person name="Beverley S.M."/>
            <person name="Yurchenko V."/>
        </authorList>
    </citation>
    <scope>NUCLEOTIDE SEQUENCE</scope>
    <source>
        <strain evidence="1">OSUE1</strain>
    </source>
</reference>
<evidence type="ECO:0000313" key="1">
    <source>
        <dbReference type="EMBL" id="ASN64764.1"/>
    </source>
</evidence>
<name>A0A2R2X361_9VIRU</name>
<sequence>MTIQKLKNFAISKASSMLLKLEKTLEMMWSRWRHLPPKLKNDFKIISQCRSETERRKTWFKLGNSYQDELRVVPTPYLSRVESRNTDPFKFKLGEKCETVQNSSRVRLFLSSLYDLQWLLVASRGLIPLQKELYFTKVLAATVLPLRWKRSNWTSLGVCRSDPKGNRPSI</sequence>
<dbReference type="EMBL" id="KX373305">
    <property type="protein sequence ID" value="ASN64764.1"/>
    <property type="molecule type" value="Genomic_RNA"/>
</dbReference>
<proteinExistence type="predicted"/>
<organism evidence="1">
    <name type="scientific">Leptomonas seymouri RNA virus</name>
    <dbReference type="NCBI Taxonomy" id="2022119"/>
    <lineage>
        <taxon>Viruses</taxon>
        <taxon>Riboviria</taxon>
    </lineage>
</organism>
<accession>A0A2R2X361</accession>
<protein>
    <submittedName>
        <fullName evidence="1">Uncharacterized protein</fullName>
    </submittedName>
</protein>